<evidence type="ECO:0000256" key="1">
    <source>
        <dbReference type="ARBA" id="ARBA00008761"/>
    </source>
</evidence>
<dbReference type="RefSeq" id="WP_014406127.1">
    <property type="nucleotide sequence ID" value="NC_017034.1"/>
</dbReference>
<dbReference type="InterPro" id="IPR001959">
    <property type="entry name" value="Transposase"/>
</dbReference>
<reference evidence="7 8" key="1">
    <citation type="journal article" date="2012" name="J. Bacteriol.">
        <title>Complete genome sequence of a thermophilic methanogen, Methanocella conradii HZ254, isolated from Chinese rice field soil.</title>
        <authorList>
            <person name="Lu Z."/>
            <person name="Lu Y."/>
        </authorList>
    </citation>
    <scope>NUCLEOTIDE SEQUENCE [LARGE SCALE GENOMIC DNA]</scope>
    <source>
        <strain evidence="8">DSM 24694 / JCM 17849 / CGMCC 1.5162 / HZ254</strain>
    </source>
</reference>
<feature type="domain" description="Cas12f1-like TNB" evidence="6">
    <location>
        <begin position="322"/>
        <end position="390"/>
    </location>
</feature>
<sequence length="441" mass="51205">MKQTASNYLRMDKKTYRIVDTLSFLSKNMYNVGLYNVRQHFFQTGKYLSYESNYHVSKTNENYSLLHSDNSQQILKMVDRSFRSFFGLLQAKKDGGLPEDMEVRIPHYLDKNGRFLLIFPAARLRFSDSGSKVSLGMSIKFKKQHGLKGDELTFNVPAYISPTAIKEIRIAPVHDGKSYKIEYVYDVMPEEMSLDPNQYLSIDLGLDNFATLVESVDGAATIIDGKHVKSINRYYNKEMARLQRIKYKQGVEKFTRRQSRITIRRGNQINEFLNRAVNYVVNVCLKKHIGNIVVGELKEIKQEINHGKRNNQNFVQIPYWLFKRKLKGKCQRYGIEYHEVDEAYTSRTDALNFDEIREQPYDKTRRIERGLYRSITGVTVNADVNGSLNIMRKVADESIVRRIVGSGLVNRPWRIRLAWETTQQTSPEQNCTQQTVQATAL</sequence>
<comment type="similarity">
    <text evidence="1">In the C-terminal section; belongs to the transposase 35 family.</text>
</comment>
<dbReference type="Pfam" id="PF01385">
    <property type="entry name" value="OrfB_IS605"/>
    <property type="match status" value="1"/>
</dbReference>
<dbReference type="AlphaFoldDB" id="H8I745"/>
<dbReference type="NCBIfam" id="TIGR01766">
    <property type="entry name" value="IS200/IS605 family accessory protein TnpB-like domain"/>
    <property type="match status" value="1"/>
</dbReference>
<dbReference type="eggNOG" id="arCOG00683">
    <property type="taxonomic scope" value="Archaea"/>
</dbReference>
<dbReference type="GeneID" id="11971681"/>
<dbReference type="KEGG" id="mez:Mtc_1544"/>
<dbReference type="Pfam" id="PF07282">
    <property type="entry name" value="Cas12f1-like_TNB"/>
    <property type="match status" value="1"/>
</dbReference>
<feature type="domain" description="Probable transposase IS891/IS1136/IS1341" evidence="5">
    <location>
        <begin position="183"/>
        <end position="300"/>
    </location>
</feature>
<accession>H8I745</accession>
<dbReference type="GO" id="GO:0003677">
    <property type="term" value="F:DNA binding"/>
    <property type="evidence" value="ECO:0007669"/>
    <property type="project" value="UniProtKB-KW"/>
</dbReference>
<protein>
    <submittedName>
        <fullName evidence="7">Transposase, IS605 OrfB family, central region</fullName>
    </submittedName>
</protein>
<dbReference type="GO" id="GO:0006310">
    <property type="term" value="P:DNA recombination"/>
    <property type="evidence" value="ECO:0007669"/>
    <property type="project" value="UniProtKB-KW"/>
</dbReference>
<keyword evidence="4" id="KW-0233">DNA recombination</keyword>
<evidence type="ECO:0000313" key="8">
    <source>
        <dbReference type="Proteomes" id="UP000005233"/>
    </source>
</evidence>
<dbReference type="EMBL" id="CP003243">
    <property type="protein sequence ID" value="AFD00296.1"/>
    <property type="molecule type" value="Genomic_DNA"/>
</dbReference>
<proteinExistence type="inferred from homology"/>
<dbReference type="NCBIfam" id="NF040570">
    <property type="entry name" value="guided_TnpB"/>
    <property type="match status" value="1"/>
</dbReference>
<dbReference type="Proteomes" id="UP000005233">
    <property type="component" value="Chromosome"/>
</dbReference>
<dbReference type="STRING" id="1041930.Mtc_1544"/>
<evidence type="ECO:0000256" key="3">
    <source>
        <dbReference type="ARBA" id="ARBA00023125"/>
    </source>
</evidence>
<evidence type="ECO:0000259" key="6">
    <source>
        <dbReference type="Pfam" id="PF07282"/>
    </source>
</evidence>
<evidence type="ECO:0000256" key="4">
    <source>
        <dbReference type="ARBA" id="ARBA00023172"/>
    </source>
</evidence>
<dbReference type="GO" id="GO:0032196">
    <property type="term" value="P:transposition"/>
    <property type="evidence" value="ECO:0007669"/>
    <property type="project" value="UniProtKB-KW"/>
</dbReference>
<keyword evidence="2" id="KW-0815">Transposition</keyword>
<keyword evidence="3" id="KW-0238">DNA-binding</keyword>
<evidence type="ECO:0000259" key="5">
    <source>
        <dbReference type="Pfam" id="PF01385"/>
    </source>
</evidence>
<organism evidence="7 8">
    <name type="scientific">Methanocella conradii (strain DSM 24694 / JCM 17849 / CGMCC 1.5162 / HZ254)</name>
    <dbReference type="NCBI Taxonomy" id="1041930"/>
    <lineage>
        <taxon>Archaea</taxon>
        <taxon>Methanobacteriati</taxon>
        <taxon>Methanobacteriota</taxon>
        <taxon>Stenosarchaea group</taxon>
        <taxon>Methanomicrobia</taxon>
        <taxon>Methanocellales</taxon>
        <taxon>Methanocellaceae</taxon>
        <taxon>Methanocella</taxon>
    </lineage>
</organism>
<dbReference type="OrthoDB" id="142001at2157"/>
<dbReference type="HOGENOM" id="CLU_032903_16_0_2"/>
<evidence type="ECO:0000256" key="2">
    <source>
        <dbReference type="ARBA" id="ARBA00022578"/>
    </source>
</evidence>
<gene>
    <name evidence="7" type="primary">tnp-13</name>
    <name evidence="7" type="ordered locus">Mtc_1544</name>
</gene>
<dbReference type="InterPro" id="IPR010095">
    <property type="entry name" value="Cas12f1-like_TNB"/>
</dbReference>
<name>H8I745_METCZ</name>
<keyword evidence="8" id="KW-1185">Reference proteome</keyword>
<evidence type="ECO:0000313" key="7">
    <source>
        <dbReference type="EMBL" id="AFD00296.1"/>
    </source>
</evidence>